<proteinExistence type="predicted"/>
<dbReference type="WBParaSite" id="jg10248">
    <property type="protein sequence ID" value="jg10248"/>
    <property type="gene ID" value="jg10248"/>
</dbReference>
<organism evidence="2 3">
    <name type="scientific">Ditylenchus dipsaci</name>
    <dbReference type="NCBI Taxonomy" id="166011"/>
    <lineage>
        <taxon>Eukaryota</taxon>
        <taxon>Metazoa</taxon>
        <taxon>Ecdysozoa</taxon>
        <taxon>Nematoda</taxon>
        <taxon>Chromadorea</taxon>
        <taxon>Rhabditida</taxon>
        <taxon>Tylenchina</taxon>
        <taxon>Tylenchomorpha</taxon>
        <taxon>Sphaerularioidea</taxon>
        <taxon>Anguinidae</taxon>
        <taxon>Anguininae</taxon>
        <taxon>Ditylenchus</taxon>
    </lineage>
</organism>
<protein>
    <submittedName>
        <fullName evidence="3">Uncharacterized protein</fullName>
    </submittedName>
</protein>
<evidence type="ECO:0000256" key="1">
    <source>
        <dbReference type="SAM" id="MobiDB-lite"/>
    </source>
</evidence>
<reference evidence="3" key="1">
    <citation type="submission" date="2022-11" db="UniProtKB">
        <authorList>
            <consortium name="WormBaseParasite"/>
        </authorList>
    </citation>
    <scope>IDENTIFICATION</scope>
</reference>
<keyword evidence="2" id="KW-1185">Reference proteome</keyword>
<evidence type="ECO:0000313" key="3">
    <source>
        <dbReference type="WBParaSite" id="jg10248"/>
    </source>
</evidence>
<feature type="compositionally biased region" description="Low complexity" evidence="1">
    <location>
        <begin position="85"/>
        <end position="99"/>
    </location>
</feature>
<dbReference type="AlphaFoldDB" id="A0A915CLI0"/>
<feature type="region of interest" description="Disordered" evidence="1">
    <location>
        <begin position="85"/>
        <end position="105"/>
    </location>
</feature>
<accession>A0A915CLI0</accession>
<name>A0A915CLI0_9BILA</name>
<sequence length="133" mass="15052">MTTDGPVTSFDNCHEKDLLYDCFDRNEHCLIQMRDSPGCGLDSTCSSQCTKNLMKCFERFSGCVRHDEFTCRGNISDCKERLKPTTTTSTTTTTTTTSTEPSMNFHPLNSDANKKKPASFFLPLLQSYTLFYL</sequence>
<evidence type="ECO:0000313" key="2">
    <source>
        <dbReference type="Proteomes" id="UP000887574"/>
    </source>
</evidence>
<dbReference type="Proteomes" id="UP000887574">
    <property type="component" value="Unplaced"/>
</dbReference>